<evidence type="ECO:0000256" key="7">
    <source>
        <dbReference type="ARBA" id="ARBA00023136"/>
    </source>
</evidence>
<dbReference type="Pfam" id="PF13091">
    <property type="entry name" value="PLDc_2"/>
    <property type="match status" value="1"/>
</dbReference>
<evidence type="ECO:0000256" key="8">
    <source>
        <dbReference type="NCBIfam" id="TIGR04265"/>
    </source>
</evidence>
<evidence type="ECO:0000256" key="4">
    <source>
        <dbReference type="ARBA" id="ARBA00022692"/>
    </source>
</evidence>
<keyword evidence="7" id="KW-0472">Membrane</keyword>
<protein>
    <recommendedName>
        <fullName evidence="8">Cardiolipin synthase</fullName>
        <ecNumber evidence="8">2.7.8.-</ecNumber>
    </recommendedName>
</protein>
<dbReference type="PANTHER" id="PTHR21248">
    <property type="entry name" value="CARDIOLIPIN SYNTHASE"/>
    <property type="match status" value="1"/>
</dbReference>
<evidence type="ECO:0000256" key="5">
    <source>
        <dbReference type="ARBA" id="ARBA00022737"/>
    </source>
</evidence>
<accession>A0ABU0CSD2</accession>
<dbReference type="CDD" id="cd09110">
    <property type="entry name" value="PLDc_CLS_1"/>
    <property type="match status" value="1"/>
</dbReference>
<proteinExistence type="predicted"/>
<dbReference type="PROSITE" id="PS50035">
    <property type="entry name" value="PLD"/>
    <property type="match status" value="2"/>
</dbReference>
<evidence type="ECO:0000313" key="10">
    <source>
        <dbReference type="EMBL" id="MDQ0339057.1"/>
    </source>
</evidence>
<dbReference type="SMART" id="SM00155">
    <property type="entry name" value="PLDc"/>
    <property type="match status" value="2"/>
</dbReference>
<keyword evidence="11" id="KW-1185">Reference proteome</keyword>
<keyword evidence="6" id="KW-1133">Transmembrane helix</keyword>
<evidence type="ECO:0000256" key="3">
    <source>
        <dbReference type="ARBA" id="ARBA00022679"/>
    </source>
</evidence>
<dbReference type="InterPro" id="IPR025202">
    <property type="entry name" value="PLD-like_dom"/>
</dbReference>
<dbReference type="EC" id="2.7.8.-" evidence="8"/>
<dbReference type="Gene3D" id="3.30.870.10">
    <property type="entry name" value="Endonuclease Chain A"/>
    <property type="match status" value="2"/>
</dbReference>
<gene>
    <name evidence="10" type="ORF">J2S00_001843</name>
</gene>
<evidence type="ECO:0000259" key="9">
    <source>
        <dbReference type="PROSITE" id="PS50035"/>
    </source>
</evidence>
<keyword evidence="5" id="KW-0677">Repeat</keyword>
<dbReference type="NCBIfam" id="TIGR04265">
    <property type="entry name" value="bac_cardiolipin"/>
    <property type="match status" value="1"/>
</dbReference>
<dbReference type="GO" id="GO:0016740">
    <property type="term" value="F:transferase activity"/>
    <property type="evidence" value="ECO:0007669"/>
    <property type="project" value="UniProtKB-KW"/>
</dbReference>
<evidence type="ECO:0000313" key="11">
    <source>
        <dbReference type="Proteomes" id="UP001232445"/>
    </source>
</evidence>
<reference evidence="10 11" key="1">
    <citation type="submission" date="2023-07" db="EMBL/GenBank/DDBJ databases">
        <title>Genomic Encyclopedia of Type Strains, Phase IV (KMG-IV): sequencing the most valuable type-strain genomes for metagenomic binning, comparative biology and taxonomic classification.</title>
        <authorList>
            <person name="Goeker M."/>
        </authorList>
    </citation>
    <scope>NUCLEOTIDE SEQUENCE [LARGE SCALE GENOMIC DNA]</scope>
    <source>
        <strain evidence="10 11">DSM 17740</strain>
    </source>
</reference>
<evidence type="ECO:0000256" key="1">
    <source>
        <dbReference type="ARBA" id="ARBA00004236"/>
    </source>
</evidence>
<feature type="domain" description="PLD phosphodiesterase" evidence="9">
    <location>
        <begin position="196"/>
        <end position="223"/>
    </location>
</feature>
<keyword evidence="4" id="KW-0812">Transmembrane</keyword>
<comment type="caution">
    <text evidence="10">The sequence shown here is derived from an EMBL/GenBank/DDBJ whole genome shotgun (WGS) entry which is preliminary data.</text>
</comment>
<evidence type="ECO:0000256" key="6">
    <source>
        <dbReference type="ARBA" id="ARBA00022989"/>
    </source>
</evidence>
<organism evidence="10 11">
    <name type="scientific">Caldalkalibacillus uzonensis</name>
    <dbReference type="NCBI Taxonomy" id="353224"/>
    <lineage>
        <taxon>Bacteria</taxon>
        <taxon>Bacillati</taxon>
        <taxon>Bacillota</taxon>
        <taxon>Bacilli</taxon>
        <taxon>Bacillales</taxon>
        <taxon>Bacillaceae</taxon>
        <taxon>Caldalkalibacillus</taxon>
    </lineage>
</organism>
<dbReference type="Proteomes" id="UP001232445">
    <property type="component" value="Unassembled WGS sequence"/>
</dbReference>
<keyword evidence="2" id="KW-1003">Cell membrane</keyword>
<dbReference type="Pfam" id="PF00614">
    <property type="entry name" value="PLDc"/>
    <property type="match status" value="1"/>
</dbReference>
<dbReference type="InterPro" id="IPR001736">
    <property type="entry name" value="PLipase_D/transphosphatidylase"/>
</dbReference>
<feature type="domain" description="PLD phosphodiesterase" evidence="9">
    <location>
        <begin position="16"/>
        <end position="43"/>
    </location>
</feature>
<keyword evidence="3 10" id="KW-0808">Transferase</keyword>
<sequence length="283" mass="32984">MEPFFPVTFPLLNHRLNFRNHRKIVVVDGEVGFVGGLNIGDEYLGKDPFFGHWRDTHLKVEGEAVRSLQMIFLLDWFYMTGEKLLYPPYLSPHLIDHDRQQEGGVQIIASGPDHEWEVIKKLYFAMITSAKEKVYISSPYFIPDEDILSALKVAALSGVQVKLILPSKPDHKIVFWATRSYFTELLEAGVEIYLYQKGFMHSKVVIVDEELASIGSANMDMRSFHLNFEVNAFLYRNHSVKRLVEDFRQDISDSQQVMLNRYRQRKFHHRLYESVARLFSPLL</sequence>
<dbReference type="EMBL" id="JAUSUQ010000006">
    <property type="protein sequence ID" value="MDQ0339057.1"/>
    <property type="molecule type" value="Genomic_DNA"/>
</dbReference>
<dbReference type="SUPFAM" id="SSF56024">
    <property type="entry name" value="Phospholipase D/nuclease"/>
    <property type="match status" value="2"/>
</dbReference>
<name>A0ABU0CSD2_9BACI</name>
<dbReference type="CDD" id="cd09112">
    <property type="entry name" value="PLDc_CLS_2"/>
    <property type="match status" value="1"/>
</dbReference>
<dbReference type="InterPro" id="IPR022924">
    <property type="entry name" value="Cardiolipin_synthase"/>
</dbReference>
<evidence type="ECO:0000256" key="2">
    <source>
        <dbReference type="ARBA" id="ARBA00022475"/>
    </source>
</evidence>
<dbReference type="PANTHER" id="PTHR21248:SF20">
    <property type="entry name" value="CARDIOLIPIN SYNTHASE YWIE-RELATED"/>
    <property type="match status" value="1"/>
</dbReference>
<comment type="subcellular location">
    <subcellularLocation>
        <location evidence="1">Cell membrane</location>
    </subcellularLocation>
</comment>